<keyword evidence="6" id="KW-0032">Aminotransferase</keyword>
<reference evidence="6 7" key="1">
    <citation type="submission" date="2020-07" db="EMBL/GenBank/DDBJ databases">
        <authorList>
            <person name="Feng H."/>
        </authorList>
    </citation>
    <scope>NUCLEOTIDE SEQUENCE [LARGE SCALE GENOMIC DNA]</scope>
    <source>
        <strain evidence="7">s-10</strain>
    </source>
</reference>
<keyword evidence="1 4" id="KW-0663">Pyridoxal phosphate</keyword>
<evidence type="ECO:0000256" key="1">
    <source>
        <dbReference type="ARBA" id="ARBA00022898"/>
    </source>
</evidence>
<evidence type="ECO:0000313" key="7">
    <source>
        <dbReference type="Proteomes" id="UP000535491"/>
    </source>
</evidence>
<dbReference type="PIRSF" id="PIRSF000390">
    <property type="entry name" value="PLP_StrS"/>
    <property type="match status" value="1"/>
</dbReference>
<comment type="similarity">
    <text evidence="2 5">Belongs to the DegT/DnrJ/EryC1 family.</text>
</comment>
<dbReference type="PANTHER" id="PTHR30244:SF9">
    <property type="entry name" value="PROTEIN RV3402C"/>
    <property type="match status" value="1"/>
</dbReference>
<sequence>MTKIPFLRPNLVKREEFSQYFSEIEESRIYSNYGPINTRFESRVLNEYFDNIGAVTTVNNATIGLMLAISKCKRSKGKYALMPSFTFAATPLAAMWCGLEPYFIDIYSDDWCMNKELLSDLLKRLGDQIAIVIPYATFGTNLDLRYYREIHESGIPVVVDAAASFGTMGDKGKGHFGKNFPGIVVFSFHATKSFGIGEGGLLYSANIKLIRKIRQAANFGFSIERESTLQGLNGKMSEYSAAIALSTLKVFPQKLKTRMKIHQWYLEKLNQKKLLEKGWHVQKTNGKIAYQFMPALCPEGQSNIDFIQRLANKKIEARTYFSPACHQQSQFKSCPHTSLFVTENLSKRIISLPLWEEMDLNHVIFVIEGICD</sequence>
<evidence type="ECO:0000256" key="5">
    <source>
        <dbReference type="RuleBase" id="RU004508"/>
    </source>
</evidence>
<dbReference type="InterPro" id="IPR015421">
    <property type="entry name" value="PyrdxlP-dep_Trfase_major"/>
</dbReference>
<dbReference type="RefSeq" id="WP_181751566.1">
    <property type="nucleotide sequence ID" value="NZ_JACEIQ010000006.1"/>
</dbReference>
<dbReference type="EMBL" id="JACEIQ010000006">
    <property type="protein sequence ID" value="MBA4494328.1"/>
    <property type="molecule type" value="Genomic_DNA"/>
</dbReference>
<dbReference type="SUPFAM" id="SSF53383">
    <property type="entry name" value="PLP-dependent transferases"/>
    <property type="match status" value="1"/>
</dbReference>
<evidence type="ECO:0000256" key="3">
    <source>
        <dbReference type="PIRSR" id="PIRSR000390-1"/>
    </source>
</evidence>
<dbReference type="GO" id="GO:0008483">
    <property type="term" value="F:transaminase activity"/>
    <property type="evidence" value="ECO:0007669"/>
    <property type="project" value="UniProtKB-KW"/>
</dbReference>
<gene>
    <name evidence="6" type="ORF">H1191_08420</name>
</gene>
<dbReference type="InterPro" id="IPR000653">
    <property type="entry name" value="DegT/StrS_aminotransferase"/>
</dbReference>
<feature type="active site" description="Proton acceptor" evidence="3">
    <location>
        <position position="192"/>
    </location>
</feature>
<keyword evidence="6" id="KW-0808">Transferase</keyword>
<proteinExistence type="inferred from homology"/>
<evidence type="ECO:0000256" key="4">
    <source>
        <dbReference type="PIRSR" id="PIRSR000390-2"/>
    </source>
</evidence>
<name>A0A7W2A8Y1_9BACL</name>
<dbReference type="PANTHER" id="PTHR30244">
    <property type="entry name" value="TRANSAMINASE"/>
    <property type="match status" value="1"/>
</dbReference>
<dbReference type="InterPro" id="IPR015424">
    <property type="entry name" value="PyrdxlP-dep_Trfase"/>
</dbReference>
<keyword evidence="7" id="KW-1185">Reference proteome</keyword>
<evidence type="ECO:0000313" key="6">
    <source>
        <dbReference type="EMBL" id="MBA4494328.1"/>
    </source>
</evidence>
<organism evidence="6 7">
    <name type="scientific">Paenactinomyces guangxiensis</name>
    <dbReference type="NCBI Taxonomy" id="1490290"/>
    <lineage>
        <taxon>Bacteria</taxon>
        <taxon>Bacillati</taxon>
        <taxon>Bacillota</taxon>
        <taxon>Bacilli</taxon>
        <taxon>Bacillales</taxon>
        <taxon>Thermoactinomycetaceae</taxon>
        <taxon>Paenactinomyces</taxon>
    </lineage>
</organism>
<evidence type="ECO:0000256" key="2">
    <source>
        <dbReference type="ARBA" id="ARBA00037999"/>
    </source>
</evidence>
<dbReference type="AlphaFoldDB" id="A0A7W2A8Y1"/>
<dbReference type="Gene3D" id="3.40.640.10">
    <property type="entry name" value="Type I PLP-dependent aspartate aminotransferase-like (Major domain)"/>
    <property type="match status" value="1"/>
</dbReference>
<dbReference type="GO" id="GO:0000271">
    <property type="term" value="P:polysaccharide biosynthetic process"/>
    <property type="evidence" value="ECO:0007669"/>
    <property type="project" value="TreeGrafter"/>
</dbReference>
<protein>
    <submittedName>
        <fullName evidence="6">Aminotransferase class I/II-fold pyridoxal phosphate-dependent enzyme</fullName>
    </submittedName>
</protein>
<dbReference type="Proteomes" id="UP000535491">
    <property type="component" value="Unassembled WGS sequence"/>
</dbReference>
<comment type="caution">
    <text evidence="6">The sequence shown here is derived from an EMBL/GenBank/DDBJ whole genome shotgun (WGS) entry which is preliminary data.</text>
</comment>
<dbReference type="Pfam" id="PF01041">
    <property type="entry name" value="DegT_DnrJ_EryC1"/>
    <property type="match status" value="1"/>
</dbReference>
<accession>A0A7W2A8Y1</accession>
<dbReference type="GO" id="GO:0030170">
    <property type="term" value="F:pyridoxal phosphate binding"/>
    <property type="evidence" value="ECO:0007669"/>
    <property type="project" value="TreeGrafter"/>
</dbReference>
<feature type="modified residue" description="N6-(pyridoxal phosphate)lysine" evidence="4">
    <location>
        <position position="192"/>
    </location>
</feature>